<dbReference type="SUPFAM" id="SSF48403">
    <property type="entry name" value="Ankyrin repeat"/>
    <property type="match status" value="3"/>
</dbReference>
<dbReference type="STRING" id="6689.A0A423TXT9"/>
<dbReference type="Proteomes" id="UP000283509">
    <property type="component" value="Unassembled WGS sequence"/>
</dbReference>
<evidence type="ECO:0000256" key="2">
    <source>
        <dbReference type="ARBA" id="ARBA00023043"/>
    </source>
</evidence>
<proteinExistence type="predicted"/>
<dbReference type="Pfam" id="PF12796">
    <property type="entry name" value="Ank_2"/>
    <property type="match status" value="2"/>
</dbReference>
<feature type="repeat" description="ANK" evidence="3">
    <location>
        <begin position="1627"/>
        <end position="1659"/>
    </location>
</feature>
<keyword evidence="7" id="KW-1185">Reference proteome</keyword>
<dbReference type="CDD" id="cd00063">
    <property type="entry name" value="FN3"/>
    <property type="match status" value="5"/>
</dbReference>
<feature type="repeat" description="ANK" evidence="3">
    <location>
        <begin position="296"/>
        <end position="329"/>
    </location>
</feature>
<dbReference type="InterPro" id="IPR002110">
    <property type="entry name" value="Ankyrin_rpt"/>
</dbReference>
<dbReference type="Gene3D" id="1.25.40.20">
    <property type="entry name" value="Ankyrin repeat-containing domain"/>
    <property type="match status" value="9"/>
</dbReference>
<feature type="repeat" description="ANK" evidence="3">
    <location>
        <begin position="1660"/>
        <end position="1680"/>
    </location>
</feature>
<organism evidence="6 7">
    <name type="scientific">Penaeus vannamei</name>
    <name type="common">Whiteleg shrimp</name>
    <name type="synonym">Litopenaeus vannamei</name>
    <dbReference type="NCBI Taxonomy" id="6689"/>
    <lineage>
        <taxon>Eukaryota</taxon>
        <taxon>Metazoa</taxon>
        <taxon>Ecdysozoa</taxon>
        <taxon>Arthropoda</taxon>
        <taxon>Crustacea</taxon>
        <taxon>Multicrustacea</taxon>
        <taxon>Malacostraca</taxon>
        <taxon>Eumalacostraca</taxon>
        <taxon>Eucarida</taxon>
        <taxon>Decapoda</taxon>
        <taxon>Dendrobranchiata</taxon>
        <taxon>Penaeoidea</taxon>
        <taxon>Penaeidae</taxon>
        <taxon>Penaeus</taxon>
    </lineage>
</organism>
<dbReference type="PROSITE" id="PS50853">
    <property type="entry name" value="FN3"/>
    <property type="match status" value="4"/>
</dbReference>
<evidence type="ECO:0000256" key="1">
    <source>
        <dbReference type="ARBA" id="ARBA00022737"/>
    </source>
</evidence>
<sequence>MRQYKKSGDFYHAYCREKNASAEALATAVDFGVCDMHYQDERGRTLLHVAAEQGDRPKIGVLLERGALPTARTHDGKTPSDLAREKGHLEAAKAIADEVKVEETDCEKNKLYIRLLNLISEAAKYDVQGDNEEQAARLAAVKEASSLLASGAPLEPPEGHSCYPLHLAIATNCTPLLPLLLAAGAPMTSSSDGFGPVQLAWMTPDVTTWVGVVVTRAVIHKILMEMSLLDADLQLFAEYLVNSLEGKKPWDAKVSIPENSAITLDSLLFRACANGATTFAWWIWHSGGSAVSQNKDKRTPLHAALDSGHLDTAISLVLHMGANLFLRDNKGRAPINLIPDEVSRRQVLKASLGREYQRLADESEKAREPAQKQEEFPLFLHLLVQVGGQKVDQELEVCRASPLHYAALKNNASAARYLVSHGTFNASSNKDERIAIIPPGIKKTQVGVGLSLAWTGKEFPLLLVDVDIVPTMEAPWPADLPRPPLTPPHLKSVYINSIGNGEWRFSFAKAENEIMKNLTDDQRQLLTGDHLMHIRHPIVRYSDEEFEELRLHSALLDRLAVLNLRVKEATLTAAERLGDPPKVNVAIINKLHIRVTWKREGPWSTARDFTVDFRGTGTRPTSKYCTGLIIPCTNAYTPASVSVESNGGLLNVSWQGPANKDGDCYTGSVLTISTPWTEYSASFTEILNQYQHSHNLTGCDVGNVTASLRSFDLMGNSATVTNSTEYLGESAFPVISELSVTPGRRSAFVSWDLLENCTEATYLLAWAPPDGGGEMRVSSTYANITGLSPYEEYLLTVQPLKGTDNLGTPRSVVFFTEYEASVSVESNGGLLNVSWQGPANKDGDCYTGSVLTISTPWTEYSASFTEILNQYQHSHNLTGCDVGNVTASLRSFDLVGNSATVTDSTEYLGENASPVIDDLKVTPERKSVFVTWDLLGNCTRVTSYLLTWTPPDAGGEITGSSSFANITGLSPCQEYFVTVQPLKGTEGLGAPRSEKILTGYEVPQAPTNVTVLAMERRSDSLHVTWTQPPPPGPLCPITKNTISWSRADTGGSAGEEEIAASSSYTIIDLDPCAQYSVLVKTANEEGYGDQYGEKAGNTYAKPPQAPSNIRVLMVEDVSDHLNVTWTQPAAPGPLCPITNNSIRWFLAETGDAVGQEEIIASAAYSITGLEAYTTYMVHVASKTDGGFGQEGTANNTTDQDTPEAPDDVVAAMVPNISDQLQVTWTPPKPHGKCTITSIKVTWIWQSMGESQQNETDVSSTSNYTISGLKPYTNYTVCVAVQTEGGYGPTGHCSSAVTEEDVPGPPVVTDIEPSPDSIHLLWEHPVEPRGELLFYNLSWMNVADTSDGGKEKLPANQTSYTITGLRSKSQYNISLMAKTSAGWGTVMAETHETSDVPTINELLWTVVVIVLALPVMMGLLVIYRQRRDSGFLPNINDIPNGSKSIYKEKFVFQNESYIYDGQDVEEMTENEYYSFDEQDPEEGAENNEYISPELSASPNSSPDSAFNENEKEIVDGETNHTTEFSSDEKILEDLPPSENTAERAENSSVPVNLKAESTDGHPEEKTGKSVSTRSGSLVQDVIEKTENRESVLDLRNMGDIHEAARRGLAGDVLRSLEDGGDPSASTSSNYTPLHFAAFEGHTDVARLLLDRKSDPNQTNDSGDTPLHLAAINGKIEVVKMFSEEKGVSLHHPSAMNQTLLAYARHGREQPMLDVLRNPETVSPDGNTPLHCASLAGHTEVVELLLMKKADVKSETPTHHTPLHYAALTGDAVLVKLLVLHGADPNATDERNNTPLHYAALCGHTSVVELLLEERADINIRTDMGLSVLHKASFYGRLSTVQKLVELEETLVNALDKENLSAEDTALIRGHVHTAWWLNKNTHQASLQDQKPLTNICMSRYKQSGDFYHAYCREKNASAEALATAVDLGVCDMHYQDERGRTLLHVAAEQGDRPKIGVLLERGALPTARTHDGKTPSDLAREKGHLEAAKAIADEVKVEEMGLKKKMLYTHLLNLITATAKANLQGDNEEQAARLTAVKEASSLLASGAPLEPPGGHSCYPLHHAITTNCTSLLPLLLAAGAPLTSSADRFGPVQMAWMTPDATPWVGVVVTRAMIHKIQMEMKLLDPELQISAETLVKSLEGDKPWDAKINVIGDSSSTLDSLSFRACASGATTVAWWIWHSGGSAVSQNKNEETPLHAALDAGHLGTASALVLHMGANLFLPDKNGRAPIDLLPDGATREQLLKASLTRECRRLADESEKAREPIKKEEAKKFVALLLSLYCAYDSERDADTDHDLRCWKTVFGCLNDELSEGDDDWMAKLFRVFRKLNTRECEDKGSASSFSDDTYSDWMDQVVEKPFEYIVASVPLMGGQKVDQELEVCRASPLHYAALKNNVSAARYLVSHGASVEAKDRFGNTPAHYAYERMTIIPPGVKRTKVGVGLSLAWTGKEFPLLLVDVDIVPTMEAPWPPDLPRPPLTPPYLKSVYINSIGNGEWRFSFAKAENEIMKNLTPDQRLVFLACKMVLSSLKVEKYRITRTVAGARSLGPPRTFKHEKLSPVDADIKLRSSAR</sequence>
<dbReference type="PANTHER" id="PTHR24171">
    <property type="entry name" value="ANKYRIN REPEAT DOMAIN-CONTAINING PROTEIN 39-RELATED"/>
    <property type="match status" value="1"/>
</dbReference>
<dbReference type="Pfam" id="PF13637">
    <property type="entry name" value="Ank_4"/>
    <property type="match status" value="1"/>
</dbReference>
<gene>
    <name evidence="6" type="ORF">C7M84_025569</name>
</gene>
<keyword evidence="1" id="KW-0677">Repeat</keyword>
<dbReference type="InterPro" id="IPR003961">
    <property type="entry name" value="FN3_dom"/>
</dbReference>
<feature type="region of interest" description="Disordered" evidence="4">
    <location>
        <begin position="1515"/>
        <end position="1574"/>
    </location>
</feature>
<dbReference type="Gene3D" id="2.60.40.10">
    <property type="entry name" value="Immunoglobulins"/>
    <property type="match status" value="5"/>
</dbReference>
<dbReference type="Pfam" id="PF00023">
    <property type="entry name" value="Ank"/>
    <property type="match status" value="2"/>
</dbReference>
<feature type="repeat" description="ANK" evidence="3">
    <location>
        <begin position="1756"/>
        <end position="1788"/>
    </location>
</feature>
<feature type="domain" description="Fibronectin type-III" evidence="5">
    <location>
        <begin position="1301"/>
        <end position="1396"/>
    </location>
</feature>
<evidence type="ECO:0000313" key="7">
    <source>
        <dbReference type="Proteomes" id="UP000283509"/>
    </source>
</evidence>
<feature type="domain" description="Fibronectin type-III" evidence="5">
    <location>
        <begin position="1105"/>
        <end position="1201"/>
    </location>
</feature>
<dbReference type="SUPFAM" id="SSF49265">
    <property type="entry name" value="Fibronectin type III"/>
    <property type="match status" value="4"/>
</dbReference>
<feature type="compositionally biased region" description="Basic and acidic residues" evidence="4">
    <location>
        <begin position="1555"/>
        <end position="1566"/>
    </location>
</feature>
<evidence type="ECO:0000256" key="4">
    <source>
        <dbReference type="SAM" id="MobiDB-lite"/>
    </source>
</evidence>
<keyword evidence="2 3" id="KW-0040">ANK repeat</keyword>
<dbReference type="InterPro" id="IPR036770">
    <property type="entry name" value="Ankyrin_rpt-contain_sf"/>
</dbReference>
<reference evidence="6 7" key="2">
    <citation type="submission" date="2019-01" db="EMBL/GenBank/DDBJ databases">
        <title>The decoding of complex shrimp genome reveals the adaptation for benthos swimmer, frequently molting mechanism and breeding impact on genome.</title>
        <authorList>
            <person name="Sun Y."/>
            <person name="Gao Y."/>
            <person name="Yu Y."/>
        </authorList>
    </citation>
    <scope>NUCLEOTIDE SEQUENCE [LARGE SCALE GENOMIC DNA]</scope>
    <source>
        <tissue evidence="6">Muscle</tissue>
    </source>
</reference>
<dbReference type="InterPro" id="IPR036116">
    <property type="entry name" value="FN3_sf"/>
</dbReference>
<feature type="repeat" description="ANK" evidence="3">
    <location>
        <begin position="2191"/>
        <end position="2224"/>
    </location>
</feature>
<feature type="repeat" description="ANK" evidence="3">
    <location>
        <begin position="1789"/>
        <end position="1821"/>
    </location>
</feature>
<protein>
    <submittedName>
        <fullName evidence="6">Putative serine/threonine-protein phosphatase 6 regulatory ankyrin repeat subunit A-like</fullName>
    </submittedName>
</protein>
<feature type="domain" description="Fibronectin type-III" evidence="5">
    <location>
        <begin position="1204"/>
        <end position="1300"/>
    </location>
</feature>
<dbReference type="PRINTS" id="PR01415">
    <property type="entry name" value="ANKYRIN"/>
</dbReference>
<dbReference type="EMBL" id="QCYY01000996">
    <property type="protein sequence ID" value="ROT81281.1"/>
    <property type="molecule type" value="Genomic_DNA"/>
</dbReference>
<dbReference type="InterPro" id="IPR013783">
    <property type="entry name" value="Ig-like_fold"/>
</dbReference>
<dbReference type="PROSITE" id="PS50297">
    <property type="entry name" value="ANK_REP_REGION"/>
    <property type="match status" value="9"/>
</dbReference>
<dbReference type="Pfam" id="PF00041">
    <property type="entry name" value="fn3"/>
    <property type="match status" value="3"/>
</dbReference>
<feature type="compositionally biased region" description="Basic and acidic residues" evidence="4">
    <location>
        <begin position="1515"/>
        <end position="1531"/>
    </location>
</feature>
<feature type="repeat" description="ANK" evidence="3">
    <location>
        <begin position="42"/>
        <end position="74"/>
    </location>
</feature>
<accession>A0A423TXT9</accession>
<dbReference type="PROSITE" id="PS50088">
    <property type="entry name" value="ANK_REPEAT"/>
    <property type="match status" value="10"/>
</dbReference>
<evidence type="ECO:0000256" key="3">
    <source>
        <dbReference type="PROSITE-ProRule" id="PRU00023"/>
    </source>
</evidence>
<feature type="domain" description="Fibronectin type-III" evidence="5">
    <location>
        <begin position="1005"/>
        <end position="1103"/>
    </location>
</feature>
<reference evidence="6 7" key="1">
    <citation type="submission" date="2018-04" db="EMBL/GenBank/DDBJ databases">
        <authorList>
            <person name="Zhang X."/>
            <person name="Yuan J."/>
            <person name="Li F."/>
            <person name="Xiang J."/>
        </authorList>
    </citation>
    <scope>NUCLEOTIDE SEQUENCE [LARGE SCALE GENOMIC DNA]</scope>
    <source>
        <tissue evidence="6">Muscle</tissue>
    </source>
</reference>
<dbReference type="OrthoDB" id="6353314at2759"/>
<feature type="repeat" description="ANK" evidence="3">
    <location>
        <begin position="1937"/>
        <end position="1969"/>
    </location>
</feature>
<feature type="repeat" description="ANK" evidence="3">
    <location>
        <begin position="2381"/>
        <end position="2413"/>
    </location>
</feature>
<dbReference type="SMART" id="SM00248">
    <property type="entry name" value="ANK"/>
    <property type="match status" value="16"/>
</dbReference>
<evidence type="ECO:0000313" key="6">
    <source>
        <dbReference type="EMBL" id="ROT81281.1"/>
    </source>
</evidence>
<dbReference type="SMART" id="SM00060">
    <property type="entry name" value="FN3"/>
    <property type="match status" value="7"/>
</dbReference>
<feature type="repeat" description="ANK" evidence="3">
    <location>
        <begin position="1723"/>
        <end position="1755"/>
    </location>
</feature>
<comment type="caution">
    <text evidence="6">The sequence shown here is derived from an EMBL/GenBank/DDBJ whole genome shotgun (WGS) entry which is preliminary data.</text>
</comment>
<evidence type="ECO:0000259" key="5">
    <source>
        <dbReference type="PROSITE" id="PS50853"/>
    </source>
</evidence>
<name>A0A423TXT9_PENVA</name>